<dbReference type="EMBL" id="UYRW01007280">
    <property type="protein sequence ID" value="VDM94981.1"/>
    <property type="molecule type" value="Genomic_DNA"/>
</dbReference>
<gene>
    <name evidence="2" type="ORF">NOO_LOCUS11118</name>
</gene>
<dbReference type="Proteomes" id="UP000271087">
    <property type="component" value="Unassembled WGS sequence"/>
</dbReference>
<dbReference type="AlphaFoldDB" id="A0A182ESJ8"/>
<evidence type="ECO:0000313" key="2">
    <source>
        <dbReference type="EMBL" id="VDM94981.1"/>
    </source>
</evidence>
<proteinExistence type="predicted"/>
<keyword evidence="3" id="KW-1185">Reference proteome</keyword>
<evidence type="ECO:0000313" key="4">
    <source>
        <dbReference type="WBParaSite" id="nOo.2.0.1.t11118-RA"/>
    </source>
</evidence>
<dbReference type="STRING" id="42157.A0A182ESJ8"/>
<protein>
    <submittedName>
        <fullName evidence="4">DHC_N2 domain-containing protein</fullName>
    </submittedName>
</protein>
<feature type="compositionally biased region" description="Polar residues" evidence="1">
    <location>
        <begin position="22"/>
        <end position="35"/>
    </location>
</feature>
<evidence type="ECO:0000313" key="3">
    <source>
        <dbReference type="Proteomes" id="UP000271087"/>
    </source>
</evidence>
<accession>A0A182ESJ8</accession>
<name>A0A182ESJ8_ONCOC</name>
<dbReference type="OrthoDB" id="5854174at2759"/>
<organism evidence="4">
    <name type="scientific">Onchocerca ochengi</name>
    <name type="common">Filarial nematode worm</name>
    <dbReference type="NCBI Taxonomy" id="42157"/>
    <lineage>
        <taxon>Eukaryota</taxon>
        <taxon>Metazoa</taxon>
        <taxon>Ecdysozoa</taxon>
        <taxon>Nematoda</taxon>
        <taxon>Chromadorea</taxon>
        <taxon>Rhabditida</taxon>
        <taxon>Spirurina</taxon>
        <taxon>Spiruromorpha</taxon>
        <taxon>Filarioidea</taxon>
        <taxon>Onchocercidae</taxon>
        <taxon>Onchocerca</taxon>
    </lineage>
</organism>
<feature type="region of interest" description="Disordered" evidence="1">
    <location>
        <begin position="1"/>
        <end position="41"/>
    </location>
</feature>
<evidence type="ECO:0000256" key="1">
    <source>
        <dbReference type="SAM" id="MobiDB-lite"/>
    </source>
</evidence>
<feature type="compositionally biased region" description="Basic and acidic residues" evidence="1">
    <location>
        <begin position="1"/>
        <end position="11"/>
    </location>
</feature>
<dbReference type="WBParaSite" id="nOo.2.0.1.t11118-RA">
    <property type="protein sequence ID" value="nOo.2.0.1.t11118-RA"/>
    <property type="gene ID" value="nOo.2.0.1.g11118"/>
</dbReference>
<reference evidence="4" key="1">
    <citation type="submission" date="2016-06" db="UniProtKB">
        <authorList>
            <consortium name="WormBaseParasite"/>
        </authorList>
    </citation>
    <scope>IDENTIFICATION</scope>
</reference>
<reference evidence="2 3" key="2">
    <citation type="submission" date="2018-08" db="EMBL/GenBank/DDBJ databases">
        <authorList>
            <person name="Laetsch R D."/>
            <person name="Stevens L."/>
            <person name="Kumar S."/>
            <person name="Blaxter L. M."/>
        </authorList>
    </citation>
    <scope>NUCLEOTIDE SEQUENCE [LARGE SCALE GENOMIC DNA]</scope>
</reference>
<sequence>MIEEKEMRNDISSDEPSCSEDLPTTNQPDDSSSVGGTKRLRNIAGTSRRSLFFGKDKAEMLARLSLLKDEIQKVIPMFELEHHWSDIVRDSDKLSKHACEQQEAIWEFVTTEHRYLL</sequence>